<keyword evidence="1" id="KW-0812">Transmembrane</keyword>
<accession>A0ABT9J485</accession>
<evidence type="ECO:0000313" key="3">
    <source>
        <dbReference type="Proteomes" id="UP001231941"/>
    </source>
</evidence>
<gene>
    <name evidence="2" type="ORF">Q5Y73_19480</name>
</gene>
<name>A0ABT9J485_9BACL</name>
<evidence type="ECO:0000256" key="1">
    <source>
        <dbReference type="SAM" id="Phobius"/>
    </source>
</evidence>
<keyword evidence="1" id="KW-1133">Transmembrane helix</keyword>
<keyword evidence="3" id="KW-1185">Reference proteome</keyword>
<feature type="transmembrane region" description="Helical" evidence="1">
    <location>
        <begin position="59"/>
        <end position="79"/>
    </location>
</feature>
<sequence length="89" mass="9957">MKYLQWIMPIIFVLFTGLLLNKGIALRSIGMHVDGAGIGIYFLGIEINDRVRTEQIPSYANGFFITGIITLLVSIVLFVKNLNRNKASN</sequence>
<keyword evidence="1" id="KW-0472">Membrane</keyword>
<reference evidence="2 3" key="1">
    <citation type="submission" date="2023-08" db="EMBL/GenBank/DDBJ databases">
        <authorList>
            <person name="Park J.-S."/>
        </authorList>
    </citation>
    <scope>NUCLEOTIDE SEQUENCE [LARGE SCALE GENOMIC DNA]</scope>
    <source>
        <strain evidence="2 3">2205SS18-9</strain>
    </source>
</reference>
<dbReference type="RefSeq" id="WP_305993593.1">
    <property type="nucleotide sequence ID" value="NZ_JAVAMP010000013.1"/>
</dbReference>
<dbReference type="EMBL" id="JAVAMP010000013">
    <property type="protein sequence ID" value="MDP5276283.1"/>
    <property type="molecule type" value="Genomic_DNA"/>
</dbReference>
<dbReference type="Proteomes" id="UP001231941">
    <property type="component" value="Unassembled WGS sequence"/>
</dbReference>
<proteinExistence type="predicted"/>
<protein>
    <submittedName>
        <fullName evidence="2">Uncharacterized protein</fullName>
    </submittedName>
</protein>
<evidence type="ECO:0000313" key="2">
    <source>
        <dbReference type="EMBL" id="MDP5276283.1"/>
    </source>
</evidence>
<organism evidence="2 3">
    <name type="scientific">Chengkuizengella axinellae</name>
    <dbReference type="NCBI Taxonomy" id="3064388"/>
    <lineage>
        <taxon>Bacteria</taxon>
        <taxon>Bacillati</taxon>
        <taxon>Bacillota</taxon>
        <taxon>Bacilli</taxon>
        <taxon>Bacillales</taxon>
        <taxon>Paenibacillaceae</taxon>
        <taxon>Chengkuizengella</taxon>
    </lineage>
</organism>
<comment type="caution">
    <text evidence="2">The sequence shown here is derived from an EMBL/GenBank/DDBJ whole genome shotgun (WGS) entry which is preliminary data.</text>
</comment>